<dbReference type="FunFam" id="2.10.25.10:FF:000009">
    <property type="entry name" value="Low-density lipoprotein receptor isoform 1"/>
    <property type="match status" value="1"/>
</dbReference>
<keyword evidence="6" id="KW-1133">Transmembrane helix</keyword>
<evidence type="ECO:0000256" key="8">
    <source>
        <dbReference type="ARBA" id="ARBA00023157"/>
    </source>
</evidence>
<keyword evidence="13" id="KW-1185">Reference proteome</keyword>
<comment type="subcellular location">
    <subcellularLocation>
        <location evidence="1">Membrane</location>
        <topology evidence="1">Single-pass type I membrane protein</topology>
    </subcellularLocation>
</comment>
<evidence type="ECO:0000256" key="2">
    <source>
        <dbReference type="ARBA" id="ARBA00022536"/>
    </source>
</evidence>
<keyword evidence="8" id="KW-1015">Disulfide bond</keyword>
<dbReference type="InterPro" id="IPR000742">
    <property type="entry name" value="EGF"/>
</dbReference>
<dbReference type="AlphaFoldDB" id="A0A8S3ZZF7"/>
<keyword evidence="4" id="KW-0812">Transmembrane</keyword>
<feature type="domain" description="VWFA" evidence="11">
    <location>
        <begin position="267"/>
        <end position="449"/>
    </location>
</feature>
<reference evidence="12" key="1">
    <citation type="submission" date="2021-04" db="EMBL/GenBank/DDBJ databases">
        <authorList>
            <consortium name="Molecular Ecology Group"/>
        </authorList>
    </citation>
    <scope>NUCLEOTIDE SEQUENCE</scope>
</reference>
<organism evidence="12 13">
    <name type="scientific">Candidula unifasciata</name>
    <dbReference type="NCBI Taxonomy" id="100452"/>
    <lineage>
        <taxon>Eukaryota</taxon>
        <taxon>Metazoa</taxon>
        <taxon>Spiralia</taxon>
        <taxon>Lophotrochozoa</taxon>
        <taxon>Mollusca</taxon>
        <taxon>Gastropoda</taxon>
        <taxon>Heterobranchia</taxon>
        <taxon>Euthyneura</taxon>
        <taxon>Panpulmonata</taxon>
        <taxon>Eupulmonata</taxon>
        <taxon>Stylommatophora</taxon>
        <taxon>Helicina</taxon>
        <taxon>Helicoidea</taxon>
        <taxon>Geomitridae</taxon>
        <taxon>Candidula</taxon>
    </lineage>
</organism>
<dbReference type="SMART" id="SM00181">
    <property type="entry name" value="EGF"/>
    <property type="match status" value="1"/>
</dbReference>
<feature type="non-terminal residue" evidence="12">
    <location>
        <position position="449"/>
    </location>
</feature>
<keyword evidence="9" id="KW-0675">Receptor</keyword>
<evidence type="ECO:0000313" key="13">
    <source>
        <dbReference type="Proteomes" id="UP000678393"/>
    </source>
</evidence>
<dbReference type="SMART" id="SM00179">
    <property type="entry name" value="EGF_CA"/>
    <property type="match status" value="1"/>
</dbReference>
<evidence type="ECO:0000256" key="9">
    <source>
        <dbReference type="ARBA" id="ARBA00023170"/>
    </source>
</evidence>
<dbReference type="PANTHER" id="PTHR24020:SF20">
    <property type="entry name" value="PH DOMAIN-CONTAINING PROTEIN"/>
    <property type="match status" value="1"/>
</dbReference>
<sequence>PKCPARADILFVIDTSGSVSERDFGLAKQFATRLTEHVQIGDKDVRFDAITFSDRVQRVFDFKTYSNHAGLSLGLALAPFLGGGTKTYLALDFIRQQNLFSTSNGARERSSKLVVVITDASSDSLFKTKTAADSLHSLYHVISVGIGSGQGWELYNIASSSENVFTADSFANLVKIEQRVARRLCEIPAGDGNIPTADSKCQTGLQKDPKNPTSCIDIDECKTGHSCQQTCTNTLGSYRCGCRAGFVINPNDTSKCLQIRQCTALVDIIFVLDASGSMGSPKFKTQQTFVAKLTHHFTVGPNGALFGGLLFSTDVEKLFDLKNVTSRTDVTTSLLGAPYLGGGTNTHLALKYIDENKMFSPASGGRSNAQDALVIVTDGDASQEAAAKAAADALKSQGVKVFAVGIGEQVNLKQLINLASDSKNVVGSVDFDLLDYIEEGLAEIICKSV</sequence>
<evidence type="ECO:0000256" key="5">
    <source>
        <dbReference type="ARBA" id="ARBA00022737"/>
    </source>
</evidence>
<accession>A0A8S3ZZF7</accession>
<protein>
    <recommendedName>
        <fullName evidence="11">VWFA domain-containing protein</fullName>
    </recommendedName>
</protein>
<dbReference type="InterPro" id="IPR001881">
    <property type="entry name" value="EGF-like_Ca-bd_dom"/>
</dbReference>
<keyword evidence="7" id="KW-0472">Membrane</keyword>
<dbReference type="InterPro" id="IPR049883">
    <property type="entry name" value="NOTCH1_EGF-like"/>
</dbReference>
<dbReference type="CDD" id="cd00054">
    <property type="entry name" value="EGF_CA"/>
    <property type="match status" value="1"/>
</dbReference>
<proteinExistence type="predicted"/>
<dbReference type="SUPFAM" id="SSF53300">
    <property type="entry name" value="vWA-like"/>
    <property type="match status" value="2"/>
</dbReference>
<dbReference type="InterPro" id="IPR002035">
    <property type="entry name" value="VWF_A"/>
</dbReference>
<dbReference type="InterPro" id="IPR018097">
    <property type="entry name" value="EGF_Ca-bd_CS"/>
</dbReference>
<keyword evidence="10" id="KW-0325">Glycoprotein</keyword>
<dbReference type="Gene3D" id="3.40.50.410">
    <property type="entry name" value="von Willebrand factor, type A domain"/>
    <property type="match status" value="2"/>
</dbReference>
<dbReference type="PRINTS" id="PR00453">
    <property type="entry name" value="VWFADOMAIN"/>
</dbReference>
<keyword evidence="3" id="KW-0254">Endocytosis</keyword>
<dbReference type="OrthoDB" id="6132182at2759"/>
<evidence type="ECO:0000256" key="6">
    <source>
        <dbReference type="ARBA" id="ARBA00022989"/>
    </source>
</evidence>
<evidence type="ECO:0000313" key="12">
    <source>
        <dbReference type="EMBL" id="CAG5131631.1"/>
    </source>
</evidence>
<name>A0A8S3ZZF7_9EUPU</name>
<evidence type="ECO:0000256" key="1">
    <source>
        <dbReference type="ARBA" id="ARBA00004479"/>
    </source>
</evidence>
<dbReference type="InterPro" id="IPR050525">
    <property type="entry name" value="ECM_Assembly_Org"/>
</dbReference>
<dbReference type="Proteomes" id="UP000678393">
    <property type="component" value="Unassembled WGS sequence"/>
</dbReference>
<dbReference type="PROSITE" id="PS50234">
    <property type="entry name" value="VWFA"/>
    <property type="match status" value="2"/>
</dbReference>
<dbReference type="PANTHER" id="PTHR24020">
    <property type="entry name" value="COLLAGEN ALPHA"/>
    <property type="match status" value="1"/>
</dbReference>
<gene>
    <name evidence="12" type="ORF">CUNI_LOCUS17189</name>
</gene>
<evidence type="ECO:0000256" key="7">
    <source>
        <dbReference type="ARBA" id="ARBA00023136"/>
    </source>
</evidence>
<comment type="caution">
    <text evidence="12">The sequence shown here is derived from an EMBL/GenBank/DDBJ whole genome shotgun (WGS) entry which is preliminary data.</text>
</comment>
<keyword evidence="2" id="KW-0245">EGF-like domain</keyword>
<dbReference type="EMBL" id="CAJHNH020004779">
    <property type="protein sequence ID" value="CAG5131631.1"/>
    <property type="molecule type" value="Genomic_DNA"/>
</dbReference>
<keyword evidence="5" id="KW-0677">Repeat</keyword>
<dbReference type="Pfam" id="PF00092">
    <property type="entry name" value="VWA"/>
    <property type="match status" value="2"/>
</dbReference>
<dbReference type="Gene3D" id="2.10.25.10">
    <property type="entry name" value="Laminin"/>
    <property type="match status" value="1"/>
</dbReference>
<dbReference type="GO" id="GO:0006897">
    <property type="term" value="P:endocytosis"/>
    <property type="evidence" value="ECO:0007669"/>
    <property type="project" value="UniProtKB-KW"/>
</dbReference>
<dbReference type="GO" id="GO:0016020">
    <property type="term" value="C:membrane"/>
    <property type="evidence" value="ECO:0007669"/>
    <property type="project" value="UniProtKB-SubCell"/>
</dbReference>
<feature type="domain" description="VWFA" evidence="11">
    <location>
        <begin position="8"/>
        <end position="180"/>
    </location>
</feature>
<dbReference type="GO" id="GO:0005509">
    <property type="term" value="F:calcium ion binding"/>
    <property type="evidence" value="ECO:0007669"/>
    <property type="project" value="InterPro"/>
</dbReference>
<evidence type="ECO:0000256" key="4">
    <source>
        <dbReference type="ARBA" id="ARBA00022692"/>
    </source>
</evidence>
<feature type="non-terminal residue" evidence="12">
    <location>
        <position position="1"/>
    </location>
</feature>
<dbReference type="PROSITE" id="PS01187">
    <property type="entry name" value="EGF_CA"/>
    <property type="match status" value="1"/>
</dbReference>
<dbReference type="SMART" id="SM00327">
    <property type="entry name" value="VWA"/>
    <property type="match status" value="2"/>
</dbReference>
<evidence type="ECO:0000256" key="10">
    <source>
        <dbReference type="ARBA" id="ARBA00023180"/>
    </source>
</evidence>
<evidence type="ECO:0000256" key="3">
    <source>
        <dbReference type="ARBA" id="ARBA00022583"/>
    </source>
</evidence>
<dbReference type="CDD" id="cd01450">
    <property type="entry name" value="vWFA_subfamily_ECM"/>
    <property type="match status" value="2"/>
</dbReference>
<evidence type="ECO:0000259" key="11">
    <source>
        <dbReference type="PROSITE" id="PS50234"/>
    </source>
</evidence>
<dbReference type="InterPro" id="IPR036465">
    <property type="entry name" value="vWFA_dom_sf"/>
</dbReference>
<dbReference type="Pfam" id="PF07645">
    <property type="entry name" value="EGF_CA"/>
    <property type="match status" value="1"/>
</dbReference>